<proteinExistence type="predicted"/>
<keyword evidence="3" id="KW-1185">Reference proteome</keyword>
<name>A0A150LD71_9BACI</name>
<reference evidence="2 3" key="1">
    <citation type="submission" date="2016-01" db="EMBL/GenBank/DDBJ databases">
        <title>Genome Sequences of Twelve Sporeforming Bacillus Species Isolated from Foods.</title>
        <authorList>
            <person name="Berendsen E.M."/>
            <person name="Wells-Bennik M.H."/>
            <person name="Krawcyk A.O."/>
            <person name="De Jong A."/>
            <person name="Holsappel S."/>
            <person name="Eijlander R.T."/>
            <person name="Kuipers O.P."/>
        </authorList>
    </citation>
    <scope>NUCLEOTIDE SEQUENCE [LARGE SCALE GENOMIC DNA]</scope>
    <source>
        <strain evidence="2 3">B4102</strain>
    </source>
</reference>
<dbReference type="PATRIC" id="fig|46224.3.peg.1257"/>
<organism evidence="2 3">
    <name type="scientific">Heyndrickxia sporothermodurans</name>
    <dbReference type="NCBI Taxonomy" id="46224"/>
    <lineage>
        <taxon>Bacteria</taxon>
        <taxon>Bacillati</taxon>
        <taxon>Bacillota</taxon>
        <taxon>Bacilli</taxon>
        <taxon>Bacillales</taxon>
        <taxon>Bacillaceae</taxon>
        <taxon>Heyndrickxia</taxon>
    </lineage>
</organism>
<comment type="caution">
    <text evidence="2">The sequence shown here is derived from an EMBL/GenBank/DDBJ whole genome shotgun (WGS) entry which is preliminary data.</text>
</comment>
<dbReference type="STRING" id="46224.B4102_0388"/>
<feature type="region of interest" description="Disordered" evidence="1">
    <location>
        <begin position="1"/>
        <end position="47"/>
    </location>
</feature>
<protein>
    <submittedName>
        <fullName evidence="2">Uncharacterized protein</fullName>
    </submittedName>
</protein>
<dbReference type="EMBL" id="LQYN01000016">
    <property type="protein sequence ID" value="KYD10204.1"/>
    <property type="molecule type" value="Genomic_DNA"/>
</dbReference>
<feature type="compositionally biased region" description="Basic and acidic residues" evidence="1">
    <location>
        <begin position="21"/>
        <end position="32"/>
    </location>
</feature>
<evidence type="ECO:0000313" key="2">
    <source>
        <dbReference type="EMBL" id="KYD10204.1"/>
    </source>
</evidence>
<evidence type="ECO:0000313" key="3">
    <source>
        <dbReference type="Proteomes" id="UP000075666"/>
    </source>
</evidence>
<sequence length="47" mass="5316">MKKNQKPSIAPGMDDAEELDRDATPEEIEKGEYTNVTTFSWDEVDPS</sequence>
<dbReference type="AlphaFoldDB" id="A0A150LD71"/>
<dbReference type="RefSeq" id="WP_201030040.1">
    <property type="nucleotide sequence ID" value="NZ_LQYN01000016.1"/>
</dbReference>
<gene>
    <name evidence="2" type="ORF">B4102_0388</name>
</gene>
<dbReference type="Proteomes" id="UP000075666">
    <property type="component" value="Unassembled WGS sequence"/>
</dbReference>
<evidence type="ECO:0000256" key="1">
    <source>
        <dbReference type="SAM" id="MobiDB-lite"/>
    </source>
</evidence>
<accession>A0A150LD71</accession>